<dbReference type="Gene3D" id="1.10.287.130">
    <property type="match status" value="1"/>
</dbReference>
<feature type="region of interest" description="Disordered" evidence="3">
    <location>
        <begin position="158"/>
        <end position="180"/>
    </location>
</feature>
<dbReference type="EMBL" id="CP000248">
    <property type="protein sequence ID" value="ABD25794.1"/>
    <property type="molecule type" value="Genomic_DNA"/>
</dbReference>
<dbReference type="SUPFAM" id="SSF47384">
    <property type="entry name" value="Homodimeric domain of signal transducing histidine kinase"/>
    <property type="match status" value="1"/>
</dbReference>
<dbReference type="KEGG" id="nar:Saro_1350"/>
<evidence type="ECO:0000256" key="3">
    <source>
        <dbReference type="SAM" id="MobiDB-lite"/>
    </source>
</evidence>
<comment type="catalytic activity">
    <reaction evidence="1">
        <text>ATP + protein L-histidine = ADP + protein N-phospho-L-histidine.</text>
        <dbReference type="EC" id="2.7.13.3"/>
    </reaction>
</comment>
<proteinExistence type="predicted"/>
<gene>
    <name evidence="5" type="ordered locus">Saro_1350</name>
</gene>
<sequence>MIVDDRLETVLRTNVAGKTAARTQLRQLVDLLGAVPLSEWTARHAAALQRVESLAAMLDDEGSAAVLRSVRHRSAVLVYHFAQGGPRTASAAIAAADLPDEDWLALIPRLPTQARGFLRHRSDLGEDVRKLLSRLGVNDFLLPRPDVAEDIAEIALPDEDSSLPPVAPETELTAPEPNTPEPAVVAAGSLPEDGIGAIVRRIEAFRRRREERQSAPVAPGTTGLAPRLPFDEERAAARRQAAMVDLRTDAAGIVVQAGIDPAGMLIGSTVFSAASDAPVRCDEAMARAFRRRQPVSAGRIEIEGAEDVAGSWQADGTPCFARSGGQFTGYLLRLRRPLALVDGKATEASERASEADRLRQLLHELRTPINAIQGFAEVIQQQVFGATPHQYRAMAASIAADAAVMLAGFEEVERLVKLESRALEMEGGHSDASAILARLVEQVSPVLSARNVRLTVAMPPHAVDVGMAEDELERSIWRVLSVIAASVAPAERLSLGLEADGATREMWFTLPASLQAQDDTALFAPEASASGGSFAASAMLGNGFALRLARAEFEASGGALRREGNRILVELPRLTGVDADHTPGTARASGPSGEAGRFARG</sequence>
<evidence type="ECO:0000313" key="5">
    <source>
        <dbReference type="EMBL" id="ABD25794.1"/>
    </source>
</evidence>
<dbReference type="EC" id="2.7.13.3" evidence="2"/>
<dbReference type="Pfam" id="PF00512">
    <property type="entry name" value="HisKA"/>
    <property type="match status" value="1"/>
</dbReference>
<feature type="region of interest" description="Disordered" evidence="3">
    <location>
        <begin position="578"/>
        <end position="601"/>
    </location>
</feature>
<dbReference type="eggNOG" id="COG0642">
    <property type="taxonomic scope" value="Bacteria"/>
</dbReference>
<dbReference type="HOGENOM" id="CLU_437993_0_0_5"/>
<keyword evidence="5" id="KW-0808">Transferase</keyword>
<dbReference type="STRING" id="279238.Saro_1350"/>
<protein>
    <recommendedName>
        <fullName evidence="2">histidine kinase</fullName>
        <ecNumber evidence="2">2.7.13.3</ecNumber>
    </recommendedName>
</protein>
<feature type="domain" description="Signal transduction histidine kinase dimerisation/phosphoacceptor" evidence="4">
    <location>
        <begin position="353"/>
        <end position="421"/>
    </location>
</feature>
<dbReference type="CDD" id="cd00082">
    <property type="entry name" value="HisKA"/>
    <property type="match status" value="1"/>
</dbReference>
<dbReference type="RefSeq" id="WP_011445008.1">
    <property type="nucleotide sequence ID" value="NC_007794.1"/>
</dbReference>
<dbReference type="InterPro" id="IPR003661">
    <property type="entry name" value="HisK_dim/P_dom"/>
</dbReference>
<organism evidence="5 6">
    <name type="scientific">Novosphingobium aromaticivorans (strain ATCC 700278 / DSM 12444 / CCUG 56034 / CIP 105152 / NBRC 16084 / F199)</name>
    <dbReference type="NCBI Taxonomy" id="279238"/>
    <lineage>
        <taxon>Bacteria</taxon>
        <taxon>Pseudomonadati</taxon>
        <taxon>Pseudomonadota</taxon>
        <taxon>Alphaproteobacteria</taxon>
        <taxon>Sphingomonadales</taxon>
        <taxon>Sphingomonadaceae</taxon>
        <taxon>Novosphingobium</taxon>
    </lineage>
</organism>
<accession>Q2G8M9</accession>
<name>Q2G8M9_NOVAD</name>
<evidence type="ECO:0000256" key="2">
    <source>
        <dbReference type="ARBA" id="ARBA00012438"/>
    </source>
</evidence>
<evidence type="ECO:0000256" key="1">
    <source>
        <dbReference type="ARBA" id="ARBA00000085"/>
    </source>
</evidence>
<evidence type="ECO:0000259" key="4">
    <source>
        <dbReference type="SMART" id="SM00388"/>
    </source>
</evidence>
<keyword evidence="5" id="KW-0418">Kinase</keyword>
<dbReference type="GO" id="GO:0000155">
    <property type="term" value="F:phosphorelay sensor kinase activity"/>
    <property type="evidence" value="ECO:0007669"/>
    <property type="project" value="InterPro"/>
</dbReference>
<dbReference type="Proteomes" id="UP000009134">
    <property type="component" value="Chromosome"/>
</dbReference>
<evidence type="ECO:0000313" key="6">
    <source>
        <dbReference type="Proteomes" id="UP000009134"/>
    </source>
</evidence>
<keyword evidence="6" id="KW-1185">Reference proteome</keyword>
<dbReference type="AlphaFoldDB" id="Q2G8M9"/>
<reference evidence="6" key="1">
    <citation type="submission" date="2006-01" db="EMBL/GenBank/DDBJ databases">
        <title>Complete sequence of Novosphingobium aromaticivorans DSM 12444.</title>
        <authorList>
            <consortium name="US DOE Joint Genome Institute"/>
            <person name="Copeland A."/>
            <person name="Lucas S."/>
            <person name="Lapidus A."/>
            <person name="Barry K."/>
            <person name="Detter J.C."/>
            <person name="Glavina T."/>
            <person name="Hammon N."/>
            <person name="Israni S."/>
            <person name="Pitluck S."/>
            <person name="Chain P."/>
            <person name="Malfatti S."/>
            <person name="Shin M."/>
            <person name="Vergez L."/>
            <person name="Schmutz J."/>
            <person name="Larimer F."/>
            <person name="Land M."/>
            <person name="Kyrpides N."/>
            <person name="Ivanova N."/>
            <person name="Fredrickson J."/>
            <person name="Balkwill D."/>
            <person name="Romine M.F."/>
            <person name="Richardson P."/>
        </authorList>
    </citation>
    <scope>NUCLEOTIDE SEQUENCE [LARGE SCALE GENOMIC DNA]</scope>
    <source>
        <strain evidence="6">ATCC 700278 / DSM 12444 / CCUG 56034 / CIP 105152 / NBRC 16084 / F199</strain>
    </source>
</reference>
<dbReference type="InterPro" id="IPR036097">
    <property type="entry name" value="HisK_dim/P_sf"/>
</dbReference>
<dbReference type="SMART" id="SM00388">
    <property type="entry name" value="HisKA"/>
    <property type="match status" value="1"/>
</dbReference>